<dbReference type="SUPFAM" id="SSF53383">
    <property type="entry name" value="PLP-dependent transferases"/>
    <property type="match status" value="1"/>
</dbReference>
<dbReference type="Gene3D" id="3.40.640.10">
    <property type="entry name" value="Type I PLP-dependent aspartate aminotransferase-like (Major domain)"/>
    <property type="match status" value="1"/>
</dbReference>
<dbReference type="GO" id="GO:0030170">
    <property type="term" value="F:pyridoxal phosphate binding"/>
    <property type="evidence" value="ECO:0007669"/>
    <property type="project" value="TreeGrafter"/>
</dbReference>
<keyword evidence="4" id="KW-1185">Reference proteome</keyword>
<gene>
    <name evidence="3" type="ORF">SAMN05216388_101944</name>
</gene>
<dbReference type="InterPro" id="IPR015424">
    <property type="entry name" value="PyrdxlP-dep_Trfase"/>
</dbReference>
<comment type="similarity">
    <text evidence="1">Belongs to the DegT/DnrJ/EryC1 family.</text>
</comment>
<dbReference type="InterPro" id="IPR015422">
    <property type="entry name" value="PyrdxlP-dep_Trfase_small"/>
</dbReference>
<feature type="region of interest" description="Disordered" evidence="2">
    <location>
        <begin position="308"/>
        <end position="332"/>
    </location>
</feature>
<name>A0A1H8SH56_9EURY</name>
<dbReference type="PANTHER" id="PTHR30244">
    <property type="entry name" value="TRANSAMINASE"/>
    <property type="match status" value="1"/>
</dbReference>
<dbReference type="CDD" id="cd00616">
    <property type="entry name" value="AHBA_syn"/>
    <property type="match status" value="1"/>
</dbReference>
<evidence type="ECO:0000256" key="2">
    <source>
        <dbReference type="SAM" id="MobiDB-lite"/>
    </source>
</evidence>
<dbReference type="GO" id="GO:0008483">
    <property type="term" value="F:transaminase activity"/>
    <property type="evidence" value="ECO:0007669"/>
    <property type="project" value="TreeGrafter"/>
</dbReference>
<evidence type="ECO:0000313" key="4">
    <source>
        <dbReference type="Proteomes" id="UP000198775"/>
    </source>
</evidence>
<dbReference type="Proteomes" id="UP000198775">
    <property type="component" value="Unassembled WGS sequence"/>
</dbReference>
<accession>A0A1H8SH56</accession>
<dbReference type="PANTHER" id="PTHR30244:SF34">
    <property type="entry name" value="DTDP-4-AMINO-4,6-DIDEOXYGALACTOSE TRANSAMINASE"/>
    <property type="match status" value="1"/>
</dbReference>
<dbReference type="Pfam" id="PF01041">
    <property type="entry name" value="DegT_DnrJ_EryC1"/>
    <property type="match status" value="1"/>
</dbReference>
<dbReference type="InterPro" id="IPR000653">
    <property type="entry name" value="DegT/StrS_aminotransferase"/>
</dbReference>
<dbReference type="InterPro" id="IPR015421">
    <property type="entry name" value="PyrdxlP-dep_Trfase_major"/>
</dbReference>
<dbReference type="AlphaFoldDB" id="A0A1H8SH56"/>
<protein>
    <submittedName>
        <fullName evidence="3">dTDP-4-amino-4,6-dideoxygalactose transaminase</fullName>
    </submittedName>
</protein>
<dbReference type="OrthoDB" id="10355at2157"/>
<dbReference type="GO" id="GO:0000271">
    <property type="term" value="P:polysaccharide biosynthetic process"/>
    <property type="evidence" value="ECO:0007669"/>
    <property type="project" value="TreeGrafter"/>
</dbReference>
<evidence type="ECO:0000256" key="1">
    <source>
        <dbReference type="RuleBase" id="RU004508"/>
    </source>
</evidence>
<feature type="compositionally biased region" description="Basic and acidic residues" evidence="2">
    <location>
        <begin position="312"/>
        <end position="326"/>
    </location>
</feature>
<dbReference type="PIRSF" id="PIRSF000390">
    <property type="entry name" value="PLP_StrS"/>
    <property type="match status" value="1"/>
</dbReference>
<sequence>MDEPVEFTDIYVDEAMVDRATEVLRSGRYVKGPMVERFETAFAEFCGTDYAVGVASGTDAIYLSLKAAGVEAGDDVFVPAHTFFATVSPVLELGANPVFVDHDPVIYTMDALDLGERVRAADDPAAVVPVHIYGHPADMGAIREVADAHDLAVIEDACQAHGATFEGDRAGSLGDAGAFSFYPSKNMTVAGDGGMLTTDDPDLAREARLLRNHGRNEDGEHVRLGLNHRLGELHAALGLEQLDHIDDWNEKRRAAAARYTDRLGHVDAVTTPQSRSEAEHVYHLYVIQVPDRADLRDSLDAASVQTGIHYPDPAHEHPAVERRLDEPPNVPRTETLTDRILSLPMHPRITETEIDRVCAAIERHYDR</sequence>
<reference evidence="4" key="1">
    <citation type="submission" date="2016-10" db="EMBL/GenBank/DDBJ databases">
        <authorList>
            <person name="Varghese N."/>
            <person name="Submissions S."/>
        </authorList>
    </citation>
    <scope>NUCLEOTIDE SEQUENCE [LARGE SCALE GENOMIC DNA]</scope>
    <source>
        <strain evidence="4">IBRC-M 10043</strain>
    </source>
</reference>
<proteinExistence type="inferred from homology"/>
<dbReference type="RefSeq" id="WP_092662403.1">
    <property type="nucleotide sequence ID" value="NZ_FOCX01000019.1"/>
</dbReference>
<keyword evidence="1" id="KW-0663">Pyridoxal phosphate</keyword>
<dbReference type="Gene3D" id="3.90.1150.10">
    <property type="entry name" value="Aspartate Aminotransferase, domain 1"/>
    <property type="match status" value="1"/>
</dbReference>
<evidence type="ECO:0000313" key="3">
    <source>
        <dbReference type="EMBL" id="SEO78359.1"/>
    </source>
</evidence>
<organism evidence="3 4">
    <name type="scientific">Halorientalis persicus</name>
    <dbReference type="NCBI Taxonomy" id="1367881"/>
    <lineage>
        <taxon>Archaea</taxon>
        <taxon>Methanobacteriati</taxon>
        <taxon>Methanobacteriota</taxon>
        <taxon>Stenosarchaea group</taxon>
        <taxon>Halobacteria</taxon>
        <taxon>Halobacteriales</taxon>
        <taxon>Haloarculaceae</taxon>
        <taxon>Halorientalis</taxon>
    </lineage>
</organism>
<dbReference type="EMBL" id="FOCX01000019">
    <property type="protein sequence ID" value="SEO78359.1"/>
    <property type="molecule type" value="Genomic_DNA"/>
</dbReference>